<evidence type="ECO:0000256" key="2">
    <source>
        <dbReference type="SAM" id="Phobius"/>
    </source>
</evidence>
<name>A0A378WS63_9NOCA</name>
<evidence type="ECO:0000313" key="3">
    <source>
        <dbReference type="EMBL" id="MFF0457595.1"/>
    </source>
</evidence>
<keyword evidence="6" id="KW-1185">Reference proteome</keyword>
<dbReference type="AlphaFoldDB" id="A0A378WS63"/>
<keyword evidence="2" id="KW-0812">Transmembrane</keyword>
<protein>
    <submittedName>
        <fullName evidence="4">Uncharacterized protein</fullName>
    </submittedName>
</protein>
<organism evidence="4 5">
    <name type="scientific">Nocardia africana</name>
    <dbReference type="NCBI Taxonomy" id="134964"/>
    <lineage>
        <taxon>Bacteria</taxon>
        <taxon>Bacillati</taxon>
        <taxon>Actinomycetota</taxon>
        <taxon>Actinomycetes</taxon>
        <taxon>Mycobacteriales</taxon>
        <taxon>Nocardiaceae</taxon>
        <taxon>Nocardia</taxon>
    </lineage>
</organism>
<dbReference type="Proteomes" id="UP001601521">
    <property type="component" value="Unassembled WGS sequence"/>
</dbReference>
<dbReference type="EMBL" id="JBIALX010000017">
    <property type="protein sequence ID" value="MFF0457595.1"/>
    <property type="molecule type" value="Genomic_DNA"/>
</dbReference>
<evidence type="ECO:0000313" key="5">
    <source>
        <dbReference type="Proteomes" id="UP000255082"/>
    </source>
</evidence>
<feature type="transmembrane region" description="Helical" evidence="2">
    <location>
        <begin position="25"/>
        <end position="44"/>
    </location>
</feature>
<proteinExistence type="predicted"/>
<dbReference type="Proteomes" id="UP000255082">
    <property type="component" value="Unassembled WGS sequence"/>
</dbReference>
<gene>
    <name evidence="3" type="ORF">ACFYTH_29885</name>
    <name evidence="4" type="ORF">NCTC13184_02936</name>
</gene>
<evidence type="ECO:0000313" key="4">
    <source>
        <dbReference type="EMBL" id="SUA43567.1"/>
    </source>
</evidence>
<reference evidence="4 5" key="1">
    <citation type="submission" date="2018-06" db="EMBL/GenBank/DDBJ databases">
        <authorList>
            <consortium name="Pathogen Informatics"/>
            <person name="Doyle S."/>
        </authorList>
    </citation>
    <scope>NUCLEOTIDE SEQUENCE [LARGE SCALE GENOMIC DNA]</scope>
    <source>
        <strain evidence="4 5">NCTC13184</strain>
    </source>
</reference>
<keyword evidence="2" id="KW-0472">Membrane</keyword>
<reference evidence="3 6" key="2">
    <citation type="submission" date="2024-10" db="EMBL/GenBank/DDBJ databases">
        <title>The Natural Products Discovery Center: Release of the First 8490 Sequenced Strains for Exploring Actinobacteria Biosynthetic Diversity.</title>
        <authorList>
            <person name="Kalkreuter E."/>
            <person name="Kautsar S.A."/>
            <person name="Yang D."/>
            <person name="Bader C.D."/>
            <person name="Teijaro C.N."/>
            <person name="Fluegel L."/>
            <person name="Davis C.M."/>
            <person name="Simpson J.R."/>
            <person name="Lauterbach L."/>
            <person name="Steele A.D."/>
            <person name="Gui C."/>
            <person name="Meng S."/>
            <person name="Li G."/>
            <person name="Viehrig K."/>
            <person name="Ye F."/>
            <person name="Su P."/>
            <person name="Kiefer A.F."/>
            <person name="Nichols A."/>
            <person name="Cepeda A.J."/>
            <person name="Yan W."/>
            <person name="Fan B."/>
            <person name="Jiang Y."/>
            <person name="Adhikari A."/>
            <person name="Zheng C.-J."/>
            <person name="Schuster L."/>
            <person name="Cowan T.M."/>
            <person name="Smanski M.J."/>
            <person name="Chevrette M.G."/>
            <person name="De Carvalho L.P.S."/>
            <person name="Shen B."/>
        </authorList>
    </citation>
    <scope>NUCLEOTIDE SEQUENCE [LARGE SCALE GENOMIC DNA]</scope>
    <source>
        <strain evidence="3 6">NPDC004550</strain>
    </source>
</reference>
<evidence type="ECO:0000313" key="6">
    <source>
        <dbReference type="Proteomes" id="UP001601521"/>
    </source>
</evidence>
<feature type="region of interest" description="Disordered" evidence="1">
    <location>
        <begin position="1"/>
        <end position="21"/>
    </location>
</feature>
<sequence>MNVSITASHRRRRATPNDTEDPRSAVLVLMVWAALIVAAGVLLISL</sequence>
<dbReference type="EMBL" id="UGRU01000001">
    <property type="protein sequence ID" value="SUA43567.1"/>
    <property type="molecule type" value="Genomic_DNA"/>
</dbReference>
<dbReference type="RefSeq" id="WP_157126602.1">
    <property type="nucleotide sequence ID" value="NZ_JAJFOE010000001.1"/>
</dbReference>
<keyword evidence="2" id="KW-1133">Transmembrane helix</keyword>
<evidence type="ECO:0000256" key="1">
    <source>
        <dbReference type="SAM" id="MobiDB-lite"/>
    </source>
</evidence>
<accession>A0A378WS63</accession>